<protein>
    <recommendedName>
        <fullName evidence="9">RTA1 domain protein</fullName>
    </recommendedName>
</protein>
<dbReference type="VEuPathDB" id="FungiDB:MYCFIDRAFT_36742"/>
<name>M3A1R1_PSEFD</name>
<feature type="compositionally biased region" description="Polar residues" evidence="5">
    <location>
        <begin position="348"/>
        <end position="359"/>
    </location>
</feature>
<dbReference type="Pfam" id="PF04479">
    <property type="entry name" value="RTA1"/>
    <property type="match status" value="1"/>
</dbReference>
<accession>M3A1R1</accession>
<dbReference type="EMBL" id="KB446563">
    <property type="protein sequence ID" value="EME78311.1"/>
    <property type="molecule type" value="Genomic_DNA"/>
</dbReference>
<evidence type="ECO:0000256" key="4">
    <source>
        <dbReference type="ARBA" id="ARBA00023136"/>
    </source>
</evidence>
<feature type="region of interest" description="Disordered" evidence="5">
    <location>
        <begin position="332"/>
        <end position="359"/>
    </location>
</feature>
<keyword evidence="2 6" id="KW-0812">Transmembrane</keyword>
<feature type="transmembrane region" description="Helical" evidence="6">
    <location>
        <begin position="240"/>
        <end position="260"/>
    </location>
</feature>
<evidence type="ECO:0000313" key="8">
    <source>
        <dbReference type="Proteomes" id="UP000016932"/>
    </source>
</evidence>
<reference evidence="7 8" key="1">
    <citation type="journal article" date="2012" name="PLoS Pathog.">
        <title>Diverse lifestyles and strategies of plant pathogenesis encoded in the genomes of eighteen Dothideomycetes fungi.</title>
        <authorList>
            <person name="Ohm R.A."/>
            <person name="Feau N."/>
            <person name="Henrissat B."/>
            <person name="Schoch C.L."/>
            <person name="Horwitz B.A."/>
            <person name="Barry K.W."/>
            <person name="Condon B.J."/>
            <person name="Copeland A.C."/>
            <person name="Dhillon B."/>
            <person name="Glaser F."/>
            <person name="Hesse C.N."/>
            <person name="Kosti I."/>
            <person name="LaButti K."/>
            <person name="Lindquist E.A."/>
            <person name="Lucas S."/>
            <person name="Salamov A.A."/>
            <person name="Bradshaw R.E."/>
            <person name="Ciuffetti L."/>
            <person name="Hamelin R.C."/>
            <person name="Kema G.H.J."/>
            <person name="Lawrence C."/>
            <person name="Scott J.A."/>
            <person name="Spatafora J.W."/>
            <person name="Turgeon B.G."/>
            <person name="de Wit P.J.G.M."/>
            <person name="Zhong S."/>
            <person name="Goodwin S.B."/>
            <person name="Grigoriev I.V."/>
        </authorList>
    </citation>
    <scope>NUCLEOTIDE SEQUENCE [LARGE SCALE GENOMIC DNA]</scope>
    <source>
        <strain evidence="7 8">CIRAD86</strain>
    </source>
</reference>
<evidence type="ECO:0000256" key="1">
    <source>
        <dbReference type="ARBA" id="ARBA00004141"/>
    </source>
</evidence>
<evidence type="ECO:0000256" key="6">
    <source>
        <dbReference type="SAM" id="Phobius"/>
    </source>
</evidence>
<dbReference type="GeneID" id="19339137"/>
<keyword evidence="3 6" id="KW-1133">Transmembrane helix</keyword>
<dbReference type="OrthoDB" id="3358017at2759"/>
<dbReference type="Proteomes" id="UP000016932">
    <property type="component" value="Unassembled WGS sequence"/>
</dbReference>
<dbReference type="InterPro" id="IPR007568">
    <property type="entry name" value="RTA1"/>
</dbReference>
<gene>
    <name evidence="7" type="ORF">MYCFIDRAFT_36742</name>
</gene>
<dbReference type="AlphaFoldDB" id="M3A1R1"/>
<dbReference type="RefSeq" id="XP_007930494.1">
    <property type="nucleotide sequence ID" value="XM_007932303.1"/>
</dbReference>
<proteinExistence type="predicted"/>
<evidence type="ECO:0008006" key="9">
    <source>
        <dbReference type="Google" id="ProtNLM"/>
    </source>
</evidence>
<feature type="transmembrane region" description="Helical" evidence="6">
    <location>
        <begin position="194"/>
        <end position="215"/>
    </location>
</feature>
<dbReference type="PANTHER" id="PTHR31465:SF13">
    <property type="entry name" value="RTA1 DOMAIN PROTEIN-RELATED"/>
    <property type="match status" value="1"/>
</dbReference>
<feature type="transmembrane region" description="Helical" evidence="6">
    <location>
        <begin position="51"/>
        <end position="72"/>
    </location>
</feature>
<dbReference type="GO" id="GO:0016020">
    <property type="term" value="C:membrane"/>
    <property type="evidence" value="ECO:0007669"/>
    <property type="project" value="UniProtKB-SubCell"/>
</dbReference>
<feature type="transmembrane region" description="Helical" evidence="6">
    <location>
        <begin position="20"/>
        <end position="39"/>
    </location>
</feature>
<organism evidence="7 8">
    <name type="scientific">Pseudocercospora fijiensis (strain CIRAD86)</name>
    <name type="common">Black leaf streak disease fungus</name>
    <name type="synonym">Mycosphaerella fijiensis</name>
    <dbReference type="NCBI Taxonomy" id="383855"/>
    <lineage>
        <taxon>Eukaryota</taxon>
        <taxon>Fungi</taxon>
        <taxon>Dikarya</taxon>
        <taxon>Ascomycota</taxon>
        <taxon>Pezizomycotina</taxon>
        <taxon>Dothideomycetes</taxon>
        <taxon>Dothideomycetidae</taxon>
        <taxon>Mycosphaerellales</taxon>
        <taxon>Mycosphaerellaceae</taxon>
        <taxon>Pseudocercospora</taxon>
    </lineage>
</organism>
<sequence>MADNPDTWSLYPYDPNKPAPIAFAILLTCLACLQVYQSFFRYKWKKFGGVMTWASSVWIAGFVCRSISVFNVQSVNIFIAQYVLVLMGPPLYAAAEYFILGRLLAYLPYHTPIHPGRVYSTFILLSAVVEALTANGAANSVGDGRTEAQYRTGHSLLKSALILQCFIEALFMSLVATVEYRCRKAKSFPSPVRTVCYILYITSGMILVRCIVRTIEGFEAASCDPNRDDPYCGPVSRNEWFLWLFEIANITLFVILLSIFHPGRFLPGSSKVFLDPDDGKTERLGPGFGKADKRPLLITIIDPFNFYGIATGKGMKLDKFWERHQPLHDSQDVQAKHENLGSPVGDTQVGTMRDSTIQV</sequence>
<evidence type="ECO:0000256" key="5">
    <source>
        <dbReference type="SAM" id="MobiDB-lite"/>
    </source>
</evidence>
<evidence type="ECO:0000256" key="2">
    <source>
        <dbReference type="ARBA" id="ARBA00022692"/>
    </source>
</evidence>
<dbReference type="HOGENOM" id="CLU_033465_0_1_1"/>
<dbReference type="KEGG" id="pfj:MYCFIDRAFT_36742"/>
<dbReference type="eggNOG" id="ENOG502RDNH">
    <property type="taxonomic scope" value="Eukaryota"/>
</dbReference>
<dbReference type="PANTHER" id="PTHR31465">
    <property type="entry name" value="PROTEIN RTA1-RELATED"/>
    <property type="match status" value="1"/>
</dbReference>
<keyword evidence="4 6" id="KW-0472">Membrane</keyword>
<keyword evidence="8" id="KW-1185">Reference proteome</keyword>
<feature type="transmembrane region" description="Helical" evidence="6">
    <location>
        <begin position="78"/>
        <end position="100"/>
    </location>
</feature>
<feature type="transmembrane region" description="Helical" evidence="6">
    <location>
        <begin position="161"/>
        <end position="182"/>
    </location>
</feature>
<evidence type="ECO:0000256" key="3">
    <source>
        <dbReference type="ARBA" id="ARBA00022989"/>
    </source>
</evidence>
<comment type="subcellular location">
    <subcellularLocation>
        <location evidence="1">Membrane</location>
        <topology evidence="1">Multi-pass membrane protein</topology>
    </subcellularLocation>
</comment>
<evidence type="ECO:0000313" key="7">
    <source>
        <dbReference type="EMBL" id="EME78311.1"/>
    </source>
</evidence>